<keyword evidence="2" id="KW-1185">Reference proteome</keyword>
<dbReference type="EMBL" id="VDLU01000002">
    <property type="protein sequence ID" value="TNJ28632.1"/>
    <property type="molecule type" value="Genomic_DNA"/>
</dbReference>
<reference evidence="1 2" key="1">
    <citation type="submission" date="2019-05" db="EMBL/GenBank/DDBJ databases">
        <title>The compact genome of Giardia muris reveals important steps in the evolution of intestinal protozoan parasites.</title>
        <authorList>
            <person name="Xu F."/>
            <person name="Jimenez-Gonzalez A."/>
            <person name="Einarsson E."/>
            <person name="Astvaldsson A."/>
            <person name="Peirasmaki D."/>
            <person name="Eckmann L."/>
            <person name="Andersson J.O."/>
            <person name="Svard S.G."/>
            <person name="Jerlstrom-Hultqvist J."/>
        </authorList>
    </citation>
    <scope>NUCLEOTIDE SEQUENCE [LARGE SCALE GENOMIC DNA]</scope>
    <source>
        <strain evidence="1 2">Roberts-Thomson</strain>
    </source>
</reference>
<proteinExistence type="predicted"/>
<accession>A0A4Z1SRU8</accession>
<name>A0A4Z1SRU8_GIAMU</name>
<evidence type="ECO:0000313" key="1">
    <source>
        <dbReference type="EMBL" id="TNJ28632.1"/>
    </source>
</evidence>
<gene>
    <name evidence="1" type="ORF">GMRT_10894</name>
</gene>
<evidence type="ECO:0000313" key="2">
    <source>
        <dbReference type="Proteomes" id="UP000315496"/>
    </source>
</evidence>
<comment type="caution">
    <text evidence="1">The sequence shown here is derived from an EMBL/GenBank/DDBJ whole genome shotgun (WGS) entry which is preliminary data.</text>
</comment>
<dbReference type="OrthoDB" id="10253414at2759"/>
<dbReference type="Proteomes" id="UP000315496">
    <property type="component" value="Chromosome 2"/>
</dbReference>
<sequence length="1594" mass="176080">MGSVEECFDTWDVHSPDVLAGLMALILKVRLGLIRSTDVPSSVPLMKLVKVGLTRSNKILNRAILQLVLTVASHGGSKILQPDIVGSIINAYVDFYPEALGCLIYAAPDLSPTLGQTYATLLGNHLGSSPTPTLNACTTLLVIAELERCLGFRNVQYKVPLGAVQSAQQYLQDVRFPLLRWERSTVLAAITITQFHKGAAIEASGFDFAENIFSDTLTFVKACSRQENPKGLIEFLSSLSTCRVGAIVSCLESAQSVPVILTRITNALKGAVPFLDASELEKLYRFVWKVITALPDHTAAILQELFLINNLEEGDIDPYTAARDGQDAFLAVYKPRITFDSFNATKLLRYNIELVALAFTTWRQQPAALFGYWGLVPLNRRGEASYENLSKALKELLITQQGTWCAPWLADDSRLERVFGHIPLMFTQLASLEAFSALYDNVVLPLSEIYPYYHTLCLILATLGADDIATATSEMFGADSTMDRLFSPFTDLPMYLSLEALNSSILAFSDFVQVTSGFRPVCEIRRGDETFLLRSPGFLLAFMATGYEILLKVTESATLLDDAQFLDTDVCRMLLSLLYHFEHLLEELANPEAYRTGVFRGTDHLRVYFETLKMKLLLLKILCQEVKCGTITVGFLDAAPLTAVHLLLSLFYSLALLEAEYTGPHGATLLQQVICDSEQNVRARITSSLTHVLATKPDAYRYILARDEAVRGSVLQILLFEMKLTIQSEQYVEDRSLLFAVRSPEYRAILRNSVSLAVLEENKLLDPDAAMLVDEKLMCHAVVSTCEKIRIQHQGGSSTSFIGCPGREALLSLQYVLRDLGGSKNPLVISVQKDIQELTSEIIRLSGVLIALGHWVEVLELVLTEPLALYGLLTIVEPIPQGGSSFDQLELYDMLLQSLEHVSQNPKLLPSHLALSALKGIVGHYQSHFSPDLLSAITVRVFRFYSACLPTLRAAGETVDTSPELERCFSLEKTGLLSALSLITRLLNPSKSPKECLLLARPTVSHCALLTFCTIIRELLDFIRSSQCLSHAIAGFANLVGRLIERLADCSIYLLTRDEREHCNRTHLFRLAKEAFHFMYHLLHNATDPETLPCLESLSLKSLAKLTGLLGSEASDPNLIILLCYAFRIFLRERSRKAAKPPLALFEGYREVASLIMTRENRLLLLVKQAPTPSALPLLFGGLAMLLTEFCESGIQGIEQQDNSAAARSALVAASGNASAVLRCAVFACSSFGSEDFVTKAPFRIVIPSSIDSNREVFVDIEPTTAICILLSSLTLANRTQGRLESIQGQAVNLLAQGLCQLIAYAEMEGITPERRRGIQLTAVQYLYDLVGHANNMTLELFCAQVPGEDASPRLVLRSFGWTALCECISQTTAFWGANTAATVSMYVYKLLYATHKLVESAIIVRRLPQHEKQAICRILLELLAQHLTPVLTVVNPTSQTDAQSQFLFIRVCYGLLGYILEERMVPTSLPANSTHLCLAILRHIQGLANMCYLRLSHQECPLLCHLLGLATVLICPPCMTEEVLEACMACSHIVQKFAAANKTLFGSCQYDDLMVIFLSAAQNYAPETGNAPALVPAAIQQRRRIVMQFTSGK</sequence>
<protein>
    <submittedName>
        <fullName evidence="1">Uncharacterized protein</fullName>
    </submittedName>
</protein>
<organism evidence="1 2">
    <name type="scientific">Giardia muris</name>
    <dbReference type="NCBI Taxonomy" id="5742"/>
    <lineage>
        <taxon>Eukaryota</taxon>
        <taxon>Metamonada</taxon>
        <taxon>Diplomonadida</taxon>
        <taxon>Hexamitidae</taxon>
        <taxon>Giardiinae</taxon>
        <taxon>Giardia</taxon>
    </lineage>
</organism>
<dbReference type="VEuPathDB" id="GiardiaDB:GMRT_10894"/>